<proteinExistence type="predicted"/>
<comment type="caution">
    <text evidence="1">The sequence shown here is derived from an EMBL/GenBank/DDBJ whole genome shotgun (WGS) entry which is preliminary data.</text>
</comment>
<reference evidence="2" key="1">
    <citation type="submission" date="2016-06" db="EMBL/GenBank/DDBJ databases">
        <title>Parallel loss of symbiosis genes in relatives of nitrogen-fixing non-legume Parasponia.</title>
        <authorList>
            <person name="Van Velzen R."/>
            <person name="Holmer R."/>
            <person name="Bu F."/>
            <person name="Rutten L."/>
            <person name="Van Zeijl A."/>
            <person name="Liu W."/>
            <person name="Santuari L."/>
            <person name="Cao Q."/>
            <person name="Sharma T."/>
            <person name="Shen D."/>
            <person name="Roswanjaya Y."/>
            <person name="Wardhani T."/>
            <person name="Kalhor M.S."/>
            <person name="Jansen J."/>
            <person name="Van den Hoogen J."/>
            <person name="Gungor B."/>
            <person name="Hartog M."/>
            <person name="Hontelez J."/>
            <person name="Verver J."/>
            <person name="Yang W.-C."/>
            <person name="Schijlen E."/>
            <person name="Repin R."/>
            <person name="Schilthuizen M."/>
            <person name="Schranz E."/>
            <person name="Heidstra R."/>
            <person name="Miyata K."/>
            <person name="Fedorova E."/>
            <person name="Kohlen W."/>
            <person name="Bisseling T."/>
            <person name="Smit S."/>
            <person name="Geurts R."/>
        </authorList>
    </citation>
    <scope>NUCLEOTIDE SEQUENCE [LARGE SCALE GENOMIC DNA]</scope>
    <source>
        <strain evidence="2">cv. RG33-2</strain>
    </source>
</reference>
<dbReference type="EMBL" id="JXTC01000165">
    <property type="protein sequence ID" value="PON84271.1"/>
    <property type="molecule type" value="Genomic_DNA"/>
</dbReference>
<dbReference type="InParanoid" id="A0A2P5EFF2"/>
<feature type="non-terminal residue" evidence="1">
    <location>
        <position position="1"/>
    </location>
</feature>
<dbReference type="Proteomes" id="UP000237000">
    <property type="component" value="Unassembled WGS sequence"/>
</dbReference>
<accession>A0A2P5EFF2</accession>
<name>A0A2P5EFF2_TREOI</name>
<organism evidence="1 2">
    <name type="scientific">Trema orientale</name>
    <name type="common">Charcoal tree</name>
    <name type="synonym">Celtis orientalis</name>
    <dbReference type="NCBI Taxonomy" id="63057"/>
    <lineage>
        <taxon>Eukaryota</taxon>
        <taxon>Viridiplantae</taxon>
        <taxon>Streptophyta</taxon>
        <taxon>Embryophyta</taxon>
        <taxon>Tracheophyta</taxon>
        <taxon>Spermatophyta</taxon>
        <taxon>Magnoliopsida</taxon>
        <taxon>eudicotyledons</taxon>
        <taxon>Gunneridae</taxon>
        <taxon>Pentapetalae</taxon>
        <taxon>rosids</taxon>
        <taxon>fabids</taxon>
        <taxon>Rosales</taxon>
        <taxon>Cannabaceae</taxon>
        <taxon>Trema</taxon>
    </lineage>
</organism>
<evidence type="ECO:0000313" key="1">
    <source>
        <dbReference type="EMBL" id="PON84271.1"/>
    </source>
</evidence>
<protein>
    <submittedName>
        <fullName evidence="1">Uncharacterized protein</fullName>
    </submittedName>
</protein>
<evidence type="ECO:0000313" key="2">
    <source>
        <dbReference type="Proteomes" id="UP000237000"/>
    </source>
</evidence>
<keyword evidence="2" id="KW-1185">Reference proteome</keyword>
<gene>
    <name evidence="1" type="ORF">TorRG33x02_199130</name>
</gene>
<dbReference type="AlphaFoldDB" id="A0A2P5EFF2"/>
<sequence length="58" mass="6903">RLTAWKYRFEAGVVDGTGSELELWTVPVLSWSCGRWRSDCVCRLRSCAEVEPWRWEWP</sequence>